<name>A0A923KYF5_9BURK</name>
<comment type="caution">
    <text evidence="3">The sequence shown here is derived from an EMBL/GenBank/DDBJ whole genome shotgun (WGS) entry which is preliminary data.</text>
</comment>
<evidence type="ECO:0000256" key="1">
    <source>
        <dbReference type="SAM" id="SignalP"/>
    </source>
</evidence>
<dbReference type="Gene3D" id="2.160.20.120">
    <property type="match status" value="1"/>
</dbReference>
<keyword evidence="1" id="KW-0732">Signal</keyword>
<evidence type="ECO:0000313" key="3">
    <source>
        <dbReference type="EMBL" id="MBC3934263.1"/>
    </source>
</evidence>
<dbReference type="Proteomes" id="UP000612361">
    <property type="component" value="Unassembled WGS sequence"/>
</dbReference>
<feature type="signal peptide" evidence="1">
    <location>
        <begin position="1"/>
        <end position="30"/>
    </location>
</feature>
<protein>
    <submittedName>
        <fullName evidence="3">DUF2807 domain-containing protein</fullName>
    </submittedName>
</protein>
<feature type="domain" description="Putative auto-transporter adhesin head GIN" evidence="2">
    <location>
        <begin position="52"/>
        <end position="169"/>
    </location>
</feature>
<organism evidence="3 4">
    <name type="scientific">Undibacterium rugosum</name>
    <dbReference type="NCBI Taxonomy" id="2762291"/>
    <lineage>
        <taxon>Bacteria</taxon>
        <taxon>Pseudomonadati</taxon>
        <taxon>Pseudomonadota</taxon>
        <taxon>Betaproteobacteria</taxon>
        <taxon>Burkholderiales</taxon>
        <taxon>Oxalobacteraceae</taxon>
        <taxon>Undibacterium</taxon>
    </lineage>
</organism>
<dbReference type="InterPro" id="IPR021255">
    <property type="entry name" value="DUF2807"/>
</dbReference>
<evidence type="ECO:0000259" key="2">
    <source>
        <dbReference type="Pfam" id="PF10988"/>
    </source>
</evidence>
<feature type="chain" id="PRO_5037312350" evidence="1">
    <location>
        <begin position="31"/>
        <end position="266"/>
    </location>
</feature>
<keyword evidence="4" id="KW-1185">Reference proteome</keyword>
<dbReference type="AlphaFoldDB" id="A0A923KYF5"/>
<reference evidence="3" key="1">
    <citation type="submission" date="2020-08" db="EMBL/GenBank/DDBJ databases">
        <title>Novel species isolated from subtropical streams in China.</title>
        <authorList>
            <person name="Lu H."/>
        </authorList>
    </citation>
    <scope>NUCLEOTIDE SEQUENCE</scope>
    <source>
        <strain evidence="3">CY7W</strain>
    </source>
</reference>
<evidence type="ECO:0000313" key="4">
    <source>
        <dbReference type="Proteomes" id="UP000612361"/>
    </source>
</evidence>
<accession>A0A923KYF5</accession>
<proteinExistence type="predicted"/>
<dbReference type="EMBL" id="JACOGG010000002">
    <property type="protein sequence ID" value="MBC3934263.1"/>
    <property type="molecule type" value="Genomic_DNA"/>
</dbReference>
<gene>
    <name evidence="3" type="ORF">H8K47_02705</name>
</gene>
<dbReference type="RefSeq" id="WP_186879886.1">
    <property type="nucleotide sequence ID" value="NZ_JACOGG010000002.1"/>
</dbReference>
<dbReference type="Pfam" id="PF10988">
    <property type="entry name" value="DUF2807"/>
    <property type="match status" value="1"/>
</dbReference>
<sequence>MKKLIRTGVSMLAVSLVLTSATAWLMQAHAAGTQTAAVASEVRPMEQQVLNVVMNGPVDLVLRQATQAELLVRGDAKLVPRVTTKVEGNTLYVSTRGLFIAIGQSDQTRVELALPAIEKVQLSGSGNGSIRGFKAKQIELILKGSGDLNMDADFQRVQAVLGGSGNLNLGLPNGDTIDLTMQGSGDAILKGQSRLLILKSMGSGDLNATGLKASQAQLQQQGSGDVKAWVSEDIKIKLSGSGDAVISGNPGKRSIERHGSGDIIWK</sequence>